<dbReference type="EMBL" id="JAPFFF010000048">
    <property type="protein sequence ID" value="KAK8840058.1"/>
    <property type="molecule type" value="Genomic_DNA"/>
</dbReference>
<comment type="caution">
    <text evidence="1">The sequence shown here is derived from an EMBL/GenBank/DDBJ whole genome shotgun (WGS) entry which is preliminary data.</text>
</comment>
<keyword evidence="2" id="KW-1185">Reference proteome</keyword>
<reference evidence="1 2" key="1">
    <citation type="submission" date="2024-04" db="EMBL/GenBank/DDBJ databases">
        <title>Tritrichomonas musculus Genome.</title>
        <authorList>
            <person name="Alves-Ferreira E."/>
            <person name="Grigg M."/>
            <person name="Lorenzi H."/>
            <person name="Galac M."/>
        </authorList>
    </citation>
    <scope>NUCLEOTIDE SEQUENCE [LARGE SCALE GENOMIC DNA]</scope>
    <source>
        <strain evidence="1 2">EAF2021</strain>
    </source>
</reference>
<proteinExistence type="predicted"/>
<accession>A0ABR2H1H5</accession>
<name>A0ABR2H1H5_9EUKA</name>
<protein>
    <submittedName>
        <fullName evidence="1">Uncharacterized protein</fullName>
    </submittedName>
</protein>
<organism evidence="1 2">
    <name type="scientific">Tritrichomonas musculus</name>
    <dbReference type="NCBI Taxonomy" id="1915356"/>
    <lineage>
        <taxon>Eukaryota</taxon>
        <taxon>Metamonada</taxon>
        <taxon>Parabasalia</taxon>
        <taxon>Tritrichomonadida</taxon>
        <taxon>Tritrichomonadidae</taxon>
        <taxon>Tritrichomonas</taxon>
    </lineage>
</organism>
<sequence>MCNSIGIGYGVDKKLVEEIGHKGNGFSDFVLSGDDMRTKVINQLEESLNGICKVDVNIEGHETVEFVPPLNIARFSPGVPATLYFKSDKEFANNPHILINADENTEPVLIEMKSFPTKNKDKQNIGVFIQ</sequence>
<gene>
    <name evidence="1" type="ORF">M9Y10_030991</name>
</gene>
<dbReference type="Proteomes" id="UP001470230">
    <property type="component" value="Unassembled WGS sequence"/>
</dbReference>
<evidence type="ECO:0000313" key="1">
    <source>
        <dbReference type="EMBL" id="KAK8840058.1"/>
    </source>
</evidence>
<evidence type="ECO:0000313" key="2">
    <source>
        <dbReference type="Proteomes" id="UP001470230"/>
    </source>
</evidence>